<dbReference type="PANTHER" id="PTHR10900:SF125">
    <property type="entry name" value="FAS1 DOMAIN-CONTAINING PROTEIN YLR001C"/>
    <property type="match status" value="1"/>
</dbReference>
<dbReference type="EMBL" id="JAQQPM010000009">
    <property type="protein sequence ID" value="KAK2075276.1"/>
    <property type="molecule type" value="Genomic_DNA"/>
</dbReference>
<organism evidence="4 5">
    <name type="scientific">Phyllachora maydis</name>
    <dbReference type="NCBI Taxonomy" id="1825666"/>
    <lineage>
        <taxon>Eukaryota</taxon>
        <taxon>Fungi</taxon>
        <taxon>Dikarya</taxon>
        <taxon>Ascomycota</taxon>
        <taxon>Pezizomycotina</taxon>
        <taxon>Sordariomycetes</taxon>
        <taxon>Sordariomycetidae</taxon>
        <taxon>Phyllachorales</taxon>
        <taxon>Phyllachoraceae</taxon>
        <taxon>Phyllachora</taxon>
    </lineage>
</organism>
<protein>
    <recommendedName>
        <fullName evidence="3">FAS1 domain-containing protein</fullName>
    </recommendedName>
</protein>
<evidence type="ECO:0000259" key="3">
    <source>
        <dbReference type="PROSITE" id="PS50213"/>
    </source>
</evidence>
<dbReference type="PANTHER" id="PTHR10900">
    <property type="entry name" value="PERIOSTIN-RELATED"/>
    <property type="match status" value="1"/>
</dbReference>
<accession>A0AAD9ICF8</accession>
<evidence type="ECO:0000313" key="5">
    <source>
        <dbReference type="Proteomes" id="UP001217918"/>
    </source>
</evidence>
<feature type="compositionally biased region" description="Basic and acidic residues" evidence="1">
    <location>
        <begin position="86"/>
        <end position="100"/>
    </location>
</feature>
<feature type="signal peptide" evidence="2">
    <location>
        <begin position="1"/>
        <end position="19"/>
    </location>
</feature>
<dbReference type="InterPro" id="IPR050904">
    <property type="entry name" value="Adhesion/Biosynth-related"/>
</dbReference>
<dbReference type="InterPro" id="IPR000782">
    <property type="entry name" value="FAS1_domain"/>
</dbReference>
<comment type="caution">
    <text evidence="4">The sequence shown here is derived from an EMBL/GenBank/DDBJ whole genome shotgun (WGS) entry which is preliminary data.</text>
</comment>
<evidence type="ECO:0000256" key="2">
    <source>
        <dbReference type="SAM" id="SignalP"/>
    </source>
</evidence>
<evidence type="ECO:0000256" key="1">
    <source>
        <dbReference type="SAM" id="MobiDB-lite"/>
    </source>
</evidence>
<feature type="compositionally biased region" description="Basic residues" evidence="1">
    <location>
        <begin position="101"/>
        <end position="111"/>
    </location>
</feature>
<proteinExistence type="predicted"/>
<dbReference type="Proteomes" id="UP001217918">
    <property type="component" value="Unassembled WGS sequence"/>
</dbReference>
<dbReference type="Pfam" id="PF02469">
    <property type="entry name" value="Fasciclin"/>
    <property type="match status" value="2"/>
</dbReference>
<reference evidence="4" key="1">
    <citation type="journal article" date="2023" name="Mol. Plant Microbe Interact.">
        <title>Elucidating the Obligate Nature and Biological Capacity of an Invasive Fungal Corn Pathogen.</title>
        <authorList>
            <person name="MacCready J.S."/>
            <person name="Roggenkamp E.M."/>
            <person name="Gdanetz K."/>
            <person name="Chilvers M.I."/>
        </authorList>
    </citation>
    <scope>NUCLEOTIDE SEQUENCE</scope>
    <source>
        <strain evidence="4">PM02</strain>
    </source>
</reference>
<sequence length="478" mass="52672">MRSAIVLAVAASAVAFVVPDDVMLEQLTFNDKKAPATHDVSGENWWEKVPSAEDIFSAVEGFADHAAAGVRHSLDSVLAALEDGGDEGHDQPRKPEPEHPHKPHRPGHKRPEHGDRSKTIYEIVHECEYTQKFAKLIDDDAYKAVADLLKDTNANYTLFVPTDSAFERLPHHRREHTHKDDAVWDLGEHKPPPEVVLAVLKYHLLPGLYPAGRVLASHTLPTFFKPHSLGGHPQRLRVSLGISGVNINVHARVVGVNYFAANGIVHAVDRVLVPPPRAGRLLQAIPTRFSTLSLALRNTGLDKAFVQMAKTSTGGTLFAPSNLAFERLGFRLNAYLFSERGTKALAAILKYHVIANETLYSDAYYGPEHHGAEAYPGRSGTVHIDLPTLLNGKTVGVDIKRYGALRFIRVNAFVGVSVKDVVARDGVVQIVDGVLIPPHPRRSQVDSEEQGEMTVEDLLERLEGLMDEDDRKEAMKDL</sequence>
<feature type="domain" description="FAS1" evidence="3">
    <location>
        <begin position="276"/>
        <end position="435"/>
    </location>
</feature>
<feature type="region of interest" description="Disordered" evidence="1">
    <location>
        <begin position="82"/>
        <end position="115"/>
    </location>
</feature>
<dbReference type="AlphaFoldDB" id="A0AAD9ICF8"/>
<keyword evidence="2" id="KW-0732">Signal</keyword>
<dbReference type="SUPFAM" id="SSF82153">
    <property type="entry name" value="FAS1 domain"/>
    <property type="match status" value="2"/>
</dbReference>
<feature type="chain" id="PRO_5042001498" description="FAS1 domain-containing protein" evidence="2">
    <location>
        <begin position="20"/>
        <end position="478"/>
    </location>
</feature>
<feature type="domain" description="FAS1" evidence="3">
    <location>
        <begin position="117"/>
        <end position="272"/>
    </location>
</feature>
<evidence type="ECO:0000313" key="4">
    <source>
        <dbReference type="EMBL" id="KAK2075276.1"/>
    </source>
</evidence>
<gene>
    <name evidence="4" type="ORF">P8C59_009416</name>
</gene>
<dbReference type="PROSITE" id="PS50213">
    <property type="entry name" value="FAS1"/>
    <property type="match status" value="2"/>
</dbReference>
<dbReference type="SMART" id="SM00554">
    <property type="entry name" value="FAS1"/>
    <property type="match status" value="2"/>
</dbReference>
<name>A0AAD9ICF8_9PEZI</name>
<dbReference type="InterPro" id="IPR036378">
    <property type="entry name" value="FAS1_dom_sf"/>
</dbReference>
<dbReference type="Gene3D" id="2.30.180.10">
    <property type="entry name" value="FAS1 domain"/>
    <property type="match status" value="2"/>
</dbReference>
<keyword evidence="5" id="KW-1185">Reference proteome</keyword>